<evidence type="ECO:0000313" key="2">
    <source>
        <dbReference type="EMBL" id="CUR32199.1"/>
    </source>
</evidence>
<dbReference type="Pfam" id="PF25583">
    <property type="entry name" value="WCX"/>
    <property type="match status" value="1"/>
</dbReference>
<sequence length="279" mass="32392">MPRKKETLTLSVPPGTKEKLEDIAQRLDIKWGDKPSASGLIGAIALSQLEVGQPFTLDANQVKALKKATEVLVDSGSVEEAQILLSLLVNRGNLQAPLRQSLLQKVSQPTQAWRILVDQQIARKQPFHVVYTNSQKQQMEYTARYAEICFYEKRYYLQIWCDETEDSEDGPELHHNRCLRLDRINGILPIEGEWRESLDSIKVYLHFKKWLVNAYEPKPDDLENKVLGEVRQVVRRVVNPFWLIREVFRYGPDCEIVAPDAVRQRFKQEVTKLYQLYQD</sequence>
<dbReference type="OrthoDB" id="506637at2"/>
<accession>A0A1J1LI78</accession>
<name>A0A1J1LI78_9CYAN</name>
<dbReference type="RefSeq" id="WP_072718953.1">
    <property type="nucleotide sequence ID" value="NZ_LN889796.1"/>
</dbReference>
<dbReference type="EMBL" id="CZDF01000148">
    <property type="protein sequence ID" value="CUR32199.1"/>
    <property type="molecule type" value="Genomic_DNA"/>
</dbReference>
<reference evidence="3" key="1">
    <citation type="submission" date="2015-10" db="EMBL/GenBank/DDBJ databases">
        <authorList>
            <person name="Regsiter A."/>
            <person name="william w."/>
        </authorList>
    </citation>
    <scope>NUCLEOTIDE SEQUENCE [LARGE SCALE GENOMIC DNA]</scope>
</reference>
<evidence type="ECO:0000313" key="3">
    <source>
        <dbReference type="Proteomes" id="UP000184315"/>
    </source>
</evidence>
<protein>
    <recommendedName>
        <fullName evidence="1">WCX domain-containing protein</fullName>
    </recommendedName>
</protein>
<organism evidence="2 3">
    <name type="scientific">Planktothrix tepida PCC 9214</name>
    <dbReference type="NCBI Taxonomy" id="671072"/>
    <lineage>
        <taxon>Bacteria</taxon>
        <taxon>Bacillati</taxon>
        <taxon>Cyanobacteriota</taxon>
        <taxon>Cyanophyceae</taxon>
        <taxon>Oscillatoriophycideae</taxon>
        <taxon>Oscillatoriales</taxon>
        <taxon>Microcoleaceae</taxon>
        <taxon>Planktothrix</taxon>
    </lineage>
</organism>
<dbReference type="Proteomes" id="UP000184315">
    <property type="component" value="Unassembled WGS sequence"/>
</dbReference>
<proteinExistence type="predicted"/>
<feature type="domain" description="WCX" evidence="1">
    <location>
        <begin position="233"/>
        <end position="273"/>
    </location>
</feature>
<dbReference type="STRING" id="671072.PL9214430171"/>
<evidence type="ECO:0000259" key="1">
    <source>
        <dbReference type="Pfam" id="PF25583"/>
    </source>
</evidence>
<gene>
    <name evidence="2" type="ORF">PL9214430171</name>
</gene>
<keyword evidence="3" id="KW-1185">Reference proteome</keyword>
<dbReference type="AlphaFoldDB" id="A0A1J1LI78"/>
<dbReference type="InterPro" id="IPR057727">
    <property type="entry name" value="WCX_dom"/>
</dbReference>